<sequence length="140" mass="16122">MLLRTFGFDREELRLLLTETLAPKLQLKPCSGSHGPLRSPTKEVSAVTGSDLIVFQLESDEKPDTACLLGMRRRAMVFQPVAQLREETDFEHRIPKDQWWLKLRPLMKILAKYKTSYDVSDAGQLEHVTRVRPKDFQPSV</sequence>
<reference evidence="2" key="2">
    <citation type="submission" date="2025-09" db="UniProtKB">
        <authorList>
            <consortium name="Ensembl"/>
        </authorList>
    </citation>
    <scope>IDENTIFICATION</scope>
</reference>
<keyword evidence="3" id="KW-1185">Reference proteome</keyword>
<proteinExistence type="predicted"/>
<dbReference type="GO" id="GO:0016020">
    <property type="term" value="C:membrane"/>
    <property type="evidence" value="ECO:0007669"/>
    <property type="project" value="TreeGrafter"/>
</dbReference>
<dbReference type="GO" id="GO:0005524">
    <property type="term" value="F:ATP binding"/>
    <property type="evidence" value="ECO:0007669"/>
    <property type="project" value="TreeGrafter"/>
</dbReference>
<evidence type="ECO:0000313" key="2">
    <source>
        <dbReference type="Ensembl" id="ENSOSIP00000004007.1"/>
    </source>
</evidence>
<protein>
    <submittedName>
        <fullName evidence="2">Uncharacterized protein</fullName>
    </submittedName>
</protein>
<dbReference type="Gene3D" id="3.40.50.450">
    <property type="match status" value="1"/>
</dbReference>
<comment type="catalytic activity">
    <reaction evidence="1">
        <text>beta-D-fructose 6-phosphate + ATP = beta-D-fructose 1,6-bisphosphate + ADP + H(+)</text>
        <dbReference type="Rhea" id="RHEA:16109"/>
        <dbReference type="ChEBI" id="CHEBI:15378"/>
        <dbReference type="ChEBI" id="CHEBI:30616"/>
        <dbReference type="ChEBI" id="CHEBI:32966"/>
        <dbReference type="ChEBI" id="CHEBI:57634"/>
        <dbReference type="ChEBI" id="CHEBI:456216"/>
        <dbReference type="EC" id="2.7.1.11"/>
    </reaction>
</comment>
<dbReference type="Proteomes" id="UP000694383">
    <property type="component" value="Unplaced"/>
</dbReference>
<accession>A0A8C7WW38</accession>
<dbReference type="GO" id="GO:0061621">
    <property type="term" value="P:canonical glycolysis"/>
    <property type="evidence" value="ECO:0007669"/>
    <property type="project" value="TreeGrafter"/>
</dbReference>
<dbReference type="GeneTree" id="ENSGT00940000155002"/>
<dbReference type="GO" id="GO:0070095">
    <property type="term" value="F:fructose-6-phosphate binding"/>
    <property type="evidence" value="ECO:0007669"/>
    <property type="project" value="TreeGrafter"/>
</dbReference>
<organism evidence="2 3">
    <name type="scientific">Oryzias sinensis</name>
    <name type="common">Chinese medaka</name>
    <dbReference type="NCBI Taxonomy" id="183150"/>
    <lineage>
        <taxon>Eukaryota</taxon>
        <taxon>Metazoa</taxon>
        <taxon>Chordata</taxon>
        <taxon>Craniata</taxon>
        <taxon>Vertebrata</taxon>
        <taxon>Euteleostomi</taxon>
        <taxon>Actinopterygii</taxon>
        <taxon>Neopterygii</taxon>
        <taxon>Teleostei</taxon>
        <taxon>Neoteleostei</taxon>
        <taxon>Acanthomorphata</taxon>
        <taxon>Ovalentaria</taxon>
        <taxon>Atherinomorphae</taxon>
        <taxon>Beloniformes</taxon>
        <taxon>Adrianichthyidae</taxon>
        <taxon>Oryziinae</taxon>
        <taxon>Oryzias</taxon>
    </lineage>
</organism>
<dbReference type="GO" id="GO:0030388">
    <property type="term" value="P:fructose 1,6-bisphosphate metabolic process"/>
    <property type="evidence" value="ECO:0007669"/>
    <property type="project" value="TreeGrafter"/>
</dbReference>
<dbReference type="PANTHER" id="PTHR13697:SF53">
    <property type="entry name" value="ATP-DEPENDENT 6-PHOSPHOFRUCTOKINASE"/>
    <property type="match status" value="1"/>
</dbReference>
<evidence type="ECO:0000256" key="1">
    <source>
        <dbReference type="ARBA" id="ARBA00048070"/>
    </source>
</evidence>
<dbReference type="GO" id="GO:0016208">
    <property type="term" value="F:AMP binding"/>
    <property type="evidence" value="ECO:0007669"/>
    <property type="project" value="TreeGrafter"/>
</dbReference>
<dbReference type="GO" id="GO:0048029">
    <property type="term" value="F:monosaccharide binding"/>
    <property type="evidence" value="ECO:0007669"/>
    <property type="project" value="TreeGrafter"/>
</dbReference>
<dbReference type="AlphaFoldDB" id="A0A8C7WW38"/>
<dbReference type="GO" id="GO:0042802">
    <property type="term" value="F:identical protein binding"/>
    <property type="evidence" value="ECO:0007669"/>
    <property type="project" value="TreeGrafter"/>
</dbReference>
<dbReference type="PANTHER" id="PTHR13697">
    <property type="entry name" value="PHOSPHOFRUCTOKINASE"/>
    <property type="match status" value="1"/>
</dbReference>
<dbReference type="Gene3D" id="3.40.50.460">
    <property type="entry name" value="Phosphofructokinase domain"/>
    <property type="match status" value="1"/>
</dbReference>
<dbReference type="GO" id="GO:0006002">
    <property type="term" value="P:fructose 6-phosphate metabolic process"/>
    <property type="evidence" value="ECO:0007669"/>
    <property type="project" value="TreeGrafter"/>
</dbReference>
<evidence type="ECO:0000313" key="3">
    <source>
        <dbReference type="Proteomes" id="UP000694383"/>
    </source>
</evidence>
<dbReference type="GO" id="GO:0003872">
    <property type="term" value="F:6-phosphofructokinase activity"/>
    <property type="evidence" value="ECO:0007669"/>
    <property type="project" value="UniProtKB-EC"/>
</dbReference>
<reference evidence="2" key="1">
    <citation type="submission" date="2025-08" db="UniProtKB">
        <authorList>
            <consortium name="Ensembl"/>
        </authorList>
    </citation>
    <scope>IDENTIFICATION</scope>
</reference>
<dbReference type="Ensembl" id="ENSOSIT00000004292.1">
    <property type="protein sequence ID" value="ENSOSIP00000004007.1"/>
    <property type="gene ID" value="ENSOSIG00000002697.1"/>
</dbReference>
<dbReference type="GO" id="GO:0005945">
    <property type="term" value="C:6-phosphofructokinase complex"/>
    <property type="evidence" value="ECO:0007669"/>
    <property type="project" value="TreeGrafter"/>
</dbReference>
<dbReference type="InterPro" id="IPR035966">
    <property type="entry name" value="PKF_sf"/>
</dbReference>
<name>A0A8C7WW38_9TELE</name>